<sequence>MRDRDAPDPSGAATPSEFVECLRQFKVWSGLSYRDLERRARARGDSLPASTVASALTRDSLPHIDLLTALMGAFGESAEGVARWVHARRRIASAASNRENAPGAPCLLPPGQPRFVGRRDELAAARQALCDVTRQPATLVLIGAAGIGKTTFAVQIGHQLVPDFPDGQLYVDLGGAGLDPANPGVVLGLFLRAMGVRSSDIPPETISRVHLYRTLLARRRVLVVLDNAADAKQVRQLLPSGAGCAAVVTSRASLADLDGTRLPLGNLTTQEAVTLLSDMAGAERTRTDQASAENIVEECGRLPLAVWVAGARLAARPHLSLQAMAEALADERRKLDELTVGDVAVRASVDLSYCMLTPPARSALRVLGMCVTTDFAPWALTALLDISPAETEDLLDQLLEVHLIEPYTMNGSGLRYRMHDLVALYAHELALRDDDPGDRDDALRRLLGASLQIAWNADHRLSADFQGISDHREAHWTLPDEVVEPLLRDPLAWFDAEHRFLMSIADRVLVGRAATLAGCLAVSMTTFLQIRCFFDDWQRVQGHALTRVLALGDLRTAAKLHRSLGELATIVDRYPEAIGHFESALAYGSTDDLEYITSATAGLAYVNRLIGRYDVALTYFERARMLARSAGNRNGLVYAINGSAVVHLERGDLAEAEYRFRGCLELSRAAGYQPGESQVLRGLGLVYRARGDYDLAADFFERAAEISTGIGDRLAANHSLCWLGDVLVRQGHAGRGRRLLAECLGTYREYANRWGEACVLYHLAHAQLAAGRPRLAYARACSAAAIWRRIGSWHWLALGLDAAAVAAGEMGDHAAKQRALAEASEVRADLGR</sequence>
<dbReference type="RefSeq" id="WP_377550427.1">
    <property type="nucleotide sequence ID" value="NZ_JBHSBN010000022.1"/>
</dbReference>
<dbReference type="SMART" id="SM00382">
    <property type="entry name" value="AAA"/>
    <property type="match status" value="1"/>
</dbReference>
<dbReference type="Gene3D" id="1.25.40.10">
    <property type="entry name" value="Tetratricopeptide repeat domain"/>
    <property type="match status" value="1"/>
</dbReference>
<keyword evidence="3" id="KW-0547">Nucleotide-binding</keyword>
<dbReference type="Proteomes" id="UP001595868">
    <property type="component" value="Unassembled WGS sequence"/>
</dbReference>
<dbReference type="GO" id="GO:0005524">
    <property type="term" value="F:ATP binding"/>
    <property type="evidence" value="ECO:0007669"/>
    <property type="project" value="UniProtKB-KW"/>
</dbReference>
<dbReference type="EMBL" id="JBHSBN010000022">
    <property type="protein sequence ID" value="MFC4109254.1"/>
    <property type="molecule type" value="Genomic_DNA"/>
</dbReference>
<dbReference type="PANTHER" id="PTHR47691">
    <property type="entry name" value="REGULATOR-RELATED"/>
    <property type="match status" value="1"/>
</dbReference>
<keyword evidence="4" id="KW-1185">Reference proteome</keyword>
<dbReference type="InterPro" id="IPR019734">
    <property type="entry name" value="TPR_rpt"/>
</dbReference>
<dbReference type="InterPro" id="IPR027417">
    <property type="entry name" value="P-loop_NTPase"/>
</dbReference>
<dbReference type="PRINTS" id="PR00364">
    <property type="entry name" value="DISEASERSIST"/>
</dbReference>
<dbReference type="InterPro" id="IPR011990">
    <property type="entry name" value="TPR-like_helical_dom_sf"/>
</dbReference>
<dbReference type="Gene3D" id="3.40.50.300">
    <property type="entry name" value="P-loop containing nucleotide triphosphate hydrolases"/>
    <property type="match status" value="1"/>
</dbReference>
<feature type="domain" description="AAA+ ATPase" evidence="2">
    <location>
        <begin position="135"/>
        <end position="405"/>
    </location>
</feature>
<comment type="caution">
    <text evidence="3">The sequence shown here is derived from an EMBL/GenBank/DDBJ whole genome shotgun (WGS) entry which is preliminary data.</text>
</comment>
<reference evidence="4" key="1">
    <citation type="journal article" date="2019" name="Int. J. Syst. Evol. Microbiol.">
        <title>The Global Catalogue of Microorganisms (GCM) 10K type strain sequencing project: providing services to taxonomists for standard genome sequencing and annotation.</title>
        <authorList>
            <consortium name="The Broad Institute Genomics Platform"/>
            <consortium name="The Broad Institute Genome Sequencing Center for Infectious Disease"/>
            <person name="Wu L."/>
            <person name="Ma J."/>
        </authorList>
    </citation>
    <scope>NUCLEOTIDE SEQUENCE [LARGE SCALE GENOMIC DNA]</scope>
    <source>
        <strain evidence="4">2902at01</strain>
    </source>
</reference>
<feature type="repeat" description="TPR" evidence="1">
    <location>
        <begin position="677"/>
        <end position="710"/>
    </location>
</feature>
<dbReference type="PANTHER" id="PTHR47691:SF3">
    <property type="entry name" value="HTH-TYPE TRANSCRIPTIONAL REGULATOR RV0890C-RELATED"/>
    <property type="match status" value="1"/>
</dbReference>
<gene>
    <name evidence="3" type="ORF">ACFOX0_25405</name>
</gene>
<dbReference type="InterPro" id="IPR041617">
    <property type="entry name" value="TPR_MalT"/>
</dbReference>
<evidence type="ECO:0000256" key="1">
    <source>
        <dbReference type="PROSITE-ProRule" id="PRU00339"/>
    </source>
</evidence>
<name>A0ABV8KT51_9ACTN</name>
<dbReference type="SMART" id="SM00028">
    <property type="entry name" value="TPR"/>
    <property type="match status" value="3"/>
</dbReference>
<dbReference type="PROSITE" id="PS50005">
    <property type="entry name" value="TPR"/>
    <property type="match status" value="1"/>
</dbReference>
<accession>A0ABV8KT51</accession>
<evidence type="ECO:0000313" key="4">
    <source>
        <dbReference type="Proteomes" id="UP001595868"/>
    </source>
</evidence>
<keyword evidence="3" id="KW-0067">ATP-binding</keyword>
<proteinExistence type="predicted"/>
<organism evidence="3 4">
    <name type="scientific">Micromonospora zhanjiangensis</name>
    <dbReference type="NCBI Taxonomy" id="1522057"/>
    <lineage>
        <taxon>Bacteria</taxon>
        <taxon>Bacillati</taxon>
        <taxon>Actinomycetota</taxon>
        <taxon>Actinomycetes</taxon>
        <taxon>Micromonosporales</taxon>
        <taxon>Micromonosporaceae</taxon>
        <taxon>Micromonospora</taxon>
    </lineage>
</organism>
<dbReference type="SUPFAM" id="SSF52540">
    <property type="entry name" value="P-loop containing nucleoside triphosphate hydrolases"/>
    <property type="match status" value="1"/>
</dbReference>
<dbReference type="Pfam" id="PF17874">
    <property type="entry name" value="TPR_MalT"/>
    <property type="match status" value="1"/>
</dbReference>
<protein>
    <submittedName>
        <fullName evidence="3">ATP-binding protein</fullName>
    </submittedName>
</protein>
<dbReference type="Gene3D" id="1.10.8.430">
    <property type="entry name" value="Helical domain of apoptotic protease-activating factors"/>
    <property type="match status" value="1"/>
</dbReference>
<dbReference type="InterPro" id="IPR003593">
    <property type="entry name" value="AAA+_ATPase"/>
</dbReference>
<dbReference type="InterPro" id="IPR042197">
    <property type="entry name" value="Apaf_helical"/>
</dbReference>
<evidence type="ECO:0000259" key="2">
    <source>
        <dbReference type="SMART" id="SM00382"/>
    </source>
</evidence>
<keyword evidence="1" id="KW-0802">TPR repeat</keyword>
<dbReference type="SUPFAM" id="SSF48452">
    <property type="entry name" value="TPR-like"/>
    <property type="match status" value="1"/>
</dbReference>
<evidence type="ECO:0000313" key="3">
    <source>
        <dbReference type="EMBL" id="MFC4109254.1"/>
    </source>
</evidence>